<sequence>MVRRRIHSVVPAARHQSRDKALDQFPCPSLLAIWACRERISFTEREKRERETLRAGKLNERVLKLFVASGKDEVLSLIEAFNIQQVVTPVLPTRCSEKF</sequence>
<proteinExistence type="predicted"/>
<reference evidence="1 2" key="1">
    <citation type="submission" date="2024-03" db="EMBL/GenBank/DDBJ databases">
        <authorList>
            <person name="Gkanogiannis A."/>
            <person name="Becerra Lopez-Lavalle L."/>
        </authorList>
    </citation>
    <scope>NUCLEOTIDE SEQUENCE [LARGE SCALE GENOMIC DNA]</scope>
</reference>
<evidence type="ECO:0000313" key="2">
    <source>
        <dbReference type="Proteomes" id="UP001642487"/>
    </source>
</evidence>
<dbReference type="EMBL" id="OZ021739">
    <property type="protein sequence ID" value="CAK9322027.1"/>
    <property type="molecule type" value="Genomic_DNA"/>
</dbReference>
<evidence type="ECO:0000313" key="1">
    <source>
        <dbReference type="EMBL" id="CAK9322027.1"/>
    </source>
</evidence>
<dbReference type="Proteomes" id="UP001642487">
    <property type="component" value="Chromosome 5"/>
</dbReference>
<protein>
    <submittedName>
        <fullName evidence="1">Uncharacterized protein</fullName>
    </submittedName>
</protein>
<keyword evidence="2" id="KW-1185">Reference proteome</keyword>
<accession>A0ABP0YUA8</accession>
<gene>
    <name evidence="1" type="ORF">CITCOLO1_LOCUS14136</name>
</gene>
<name>A0ABP0YUA8_9ROSI</name>
<organism evidence="1 2">
    <name type="scientific">Citrullus colocynthis</name>
    <name type="common">colocynth</name>
    <dbReference type="NCBI Taxonomy" id="252529"/>
    <lineage>
        <taxon>Eukaryota</taxon>
        <taxon>Viridiplantae</taxon>
        <taxon>Streptophyta</taxon>
        <taxon>Embryophyta</taxon>
        <taxon>Tracheophyta</taxon>
        <taxon>Spermatophyta</taxon>
        <taxon>Magnoliopsida</taxon>
        <taxon>eudicotyledons</taxon>
        <taxon>Gunneridae</taxon>
        <taxon>Pentapetalae</taxon>
        <taxon>rosids</taxon>
        <taxon>fabids</taxon>
        <taxon>Cucurbitales</taxon>
        <taxon>Cucurbitaceae</taxon>
        <taxon>Benincaseae</taxon>
        <taxon>Citrullus</taxon>
    </lineage>
</organism>